<gene>
    <name evidence="1" type="ORF">SAMN04488120_10162</name>
</gene>
<evidence type="ECO:0000313" key="1">
    <source>
        <dbReference type="EMBL" id="SFF23048.1"/>
    </source>
</evidence>
<accession>A0A1I2H0J7</accession>
<keyword evidence="2" id="KW-1185">Reference proteome</keyword>
<evidence type="ECO:0000313" key="2">
    <source>
        <dbReference type="Proteomes" id="UP000199771"/>
    </source>
</evidence>
<name>A0A1I2H0J7_9GAMM</name>
<organism evidence="1 2">
    <name type="scientific">Fontimonas thermophila</name>
    <dbReference type="NCBI Taxonomy" id="1076937"/>
    <lineage>
        <taxon>Bacteria</taxon>
        <taxon>Pseudomonadati</taxon>
        <taxon>Pseudomonadota</taxon>
        <taxon>Gammaproteobacteria</taxon>
        <taxon>Nevskiales</taxon>
        <taxon>Nevskiaceae</taxon>
        <taxon>Fontimonas</taxon>
    </lineage>
</organism>
<dbReference type="Proteomes" id="UP000199771">
    <property type="component" value="Unassembled WGS sequence"/>
</dbReference>
<dbReference type="AlphaFoldDB" id="A0A1I2H0J7"/>
<reference evidence="1 2" key="1">
    <citation type="submission" date="2016-10" db="EMBL/GenBank/DDBJ databases">
        <authorList>
            <person name="de Groot N.N."/>
        </authorList>
    </citation>
    <scope>NUCLEOTIDE SEQUENCE [LARGE SCALE GENOMIC DNA]</scope>
    <source>
        <strain evidence="1 2">DSM 23609</strain>
    </source>
</reference>
<dbReference type="PROSITE" id="PS51257">
    <property type="entry name" value="PROKAR_LIPOPROTEIN"/>
    <property type="match status" value="1"/>
</dbReference>
<dbReference type="RefSeq" id="WP_091529837.1">
    <property type="nucleotide sequence ID" value="NZ_FOOC01000001.1"/>
</dbReference>
<evidence type="ECO:0008006" key="3">
    <source>
        <dbReference type="Google" id="ProtNLM"/>
    </source>
</evidence>
<sequence length="77" mass="8243">MRTGFTVLLFAGLLGACGRPEPAPERGKAEGREETRTIRNTEAIGYAGDAVGDKVDAALEANDQRKDRLDAELDAQP</sequence>
<dbReference type="EMBL" id="FOOC01000001">
    <property type="protein sequence ID" value="SFF23048.1"/>
    <property type="molecule type" value="Genomic_DNA"/>
</dbReference>
<protein>
    <recommendedName>
        <fullName evidence="3">Lipoprotein</fullName>
    </recommendedName>
</protein>
<proteinExistence type="predicted"/>
<dbReference type="OrthoDB" id="7068630at2"/>
<dbReference type="STRING" id="1076937.SAMN04488120_10162"/>